<keyword evidence="2" id="KW-0285">Flavoprotein</keyword>
<evidence type="ECO:0000313" key="13">
    <source>
        <dbReference type="Proteomes" id="UP001347146"/>
    </source>
</evidence>
<keyword evidence="7" id="KW-0408">Iron</keyword>
<dbReference type="SUPFAM" id="SSF54292">
    <property type="entry name" value="2Fe-2S ferredoxin-like"/>
    <property type="match status" value="1"/>
</dbReference>
<keyword evidence="13" id="KW-1185">Reference proteome</keyword>
<organism evidence="12 13">
    <name type="scientific">Gordonia sesuvii</name>
    <dbReference type="NCBI Taxonomy" id="3116777"/>
    <lineage>
        <taxon>Bacteria</taxon>
        <taxon>Bacillati</taxon>
        <taxon>Actinomycetota</taxon>
        <taxon>Actinomycetes</taxon>
        <taxon>Mycobacteriales</taxon>
        <taxon>Gordoniaceae</taxon>
        <taxon>Gordonia</taxon>
    </lineage>
</organism>
<dbReference type="Pfam" id="PF00970">
    <property type="entry name" value="FAD_binding_6"/>
    <property type="match status" value="1"/>
</dbReference>
<dbReference type="EMBL" id="JAZDUF010000005">
    <property type="protein sequence ID" value="MEE3852333.1"/>
    <property type="molecule type" value="Genomic_DNA"/>
</dbReference>
<dbReference type="Pfam" id="PF00175">
    <property type="entry name" value="NAD_binding_1"/>
    <property type="match status" value="1"/>
</dbReference>
<evidence type="ECO:0000256" key="6">
    <source>
        <dbReference type="ARBA" id="ARBA00023002"/>
    </source>
</evidence>
<evidence type="ECO:0000256" key="2">
    <source>
        <dbReference type="ARBA" id="ARBA00022630"/>
    </source>
</evidence>
<dbReference type="InterPro" id="IPR036010">
    <property type="entry name" value="2Fe-2S_ferredoxin-like_sf"/>
</dbReference>
<dbReference type="InterPro" id="IPR006058">
    <property type="entry name" value="2Fe2S_fd_BS"/>
</dbReference>
<dbReference type="InterPro" id="IPR001041">
    <property type="entry name" value="2Fe-2S_ferredoxin-type"/>
</dbReference>
<name>A0ABU7MGU1_9ACTN</name>
<keyword evidence="5" id="KW-0274">FAD</keyword>
<evidence type="ECO:0000256" key="8">
    <source>
        <dbReference type="ARBA" id="ARBA00023014"/>
    </source>
</evidence>
<dbReference type="InterPro" id="IPR001433">
    <property type="entry name" value="OxRdtase_FAD/NAD-bd"/>
</dbReference>
<feature type="compositionally biased region" description="Low complexity" evidence="9">
    <location>
        <begin position="11"/>
        <end position="21"/>
    </location>
</feature>
<keyword evidence="8" id="KW-0411">Iron-sulfur</keyword>
<dbReference type="CDD" id="cd00207">
    <property type="entry name" value="fer2"/>
    <property type="match status" value="1"/>
</dbReference>
<dbReference type="Gene3D" id="2.40.30.10">
    <property type="entry name" value="Translation factors"/>
    <property type="match status" value="1"/>
</dbReference>
<keyword evidence="4" id="KW-0479">Metal-binding</keyword>
<proteinExistence type="predicted"/>
<dbReference type="Gene3D" id="3.10.20.30">
    <property type="match status" value="1"/>
</dbReference>
<dbReference type="SUPFAM" id="SSF63380">
    <property type="entry name" value="Riboflavin synthase domain-like"/>
    <property type="match status" value="1"/>
</dbReference>
<dbReference type="InterPro" id="IPR050415">
    <property type="entry name" value="MRET"/>
</dbReference>
<dbReference type="Pfam" id="PF00111">
    <property type="entry name" value="Fer2"/>
    <property type="match status" value="1"/>
</dbReference>
<dbReference type="InterPro" id="IPR017927">
    <property type="entry name" value="FAD-bd_FR_type"/>
</dbReference>
<dbReference type="InterPro" id="IPR008333">
    <property type="entry name" value="Cbr1-like_FAD-bd_dom"/>
</dbReference>
<dbReference type="InterPro" id="IPR039261">
    <property type="entry name" value="FNR_nucleotide-bd"/>
</dbReference>
<evidence type="ECO:0000256" key="1">
    <source>
        <dbReference type="ARBA" id="ARBA00001974"/>
    </source>
</evidence>
<dbReference type="Gene3D" id="3.40.50.80">
    <property type="entry name" value="Nucleotide-binding domain of ferredoxin-NADP reductase (FNR) module"/>
    <property type="match status" value="1"/>
</dbReference>
<dbReference type="InterPro" id="IPR017938">
    <property type="entry name" value="Riboflavin_synthase-like_b-brl"/>
</dbReference>
<dbReference type="PROSITE" id="PS51085">
    <property type="entry name" value="2FE2S_FER_2"/>
    <property type="match status" value="1"/>
</dbReference>
<keyword evidence="3" id="KW-0001">2Fe-2S</keyword>
<dbReference type="InterPro" id="IPR012675">
    <property type="entry name" value="Beta-grasp_dom_sf"/>
</dbReference>
<feature type="domain" description="2Fe-2S ferredoxin-type" evidence="10">
    <location>
        <begin position="290"/>
        <end position="376"/>
    </location>
</feature>
<evidence type="ECO:0000256" key="5">
    <source>
        <dbReference type="ARBA" id="ARBA00022827"/>
    </source>
</evidence>
<evidence type="ECO:0000256" key="7">
    <source>
        <dbReference type="ARBA" id="ARBA00023004"/>
    </source>
</evidence>
<keyword evidence="6" id="KW-0560">Oxidoreductase</keyword>
<dbReference type="Proteomes" id="UP001347146">
    <property type="component" value="Unassembled WGS sequence"/>
</dbReference>
<feature type="domain" description="FAD-binding FR-type" evidence="11">
    <location>
        <begin position="24"/>
        <end position="141"/>
    </location>
</feature>
<evidence type="ECO:0000256" key="9">
    <source>
        <dbReference type="SAM" id="MobiDB-lite"/>
    </source>
</evidence>
<dbReference type="CDD" id="cd06215">
    <property type="entry name" value="FNR_iron_sulfur_binding_1"/>
    <property type="match status" value="1"/>
</dbReference>
<dbReference type="PRINTS" id="PR00406">
    <property type="entry name" value="CYTB5RDTASE"/>
</dbReference>
<evidence type="ECO:0000259" key="10">
    <source>
        <dbReference type="PROSITE" id="PS51085"/>
    </source>
</evidence>
<feature type="region of interest" description="Disordered" evidence="9">
    <location>
        <begin position="1"/>
        <end position="21"/>
    </location>
</feature>
<sequence>MTALQERPESAGTAPDARTDTATATDHHLVCVDRADVTRDITTFTFRVLPHTALDAAGSGSGTESLTLVFQPGQFLAFTLQIDGREVQRCYSISSPPTRPGTISISVKRVVGGHVSNWLHDNMVPGMMVWASGPMGRFSFHARPADKYLFISAGSGITPVISMVRTITDSEAPTDIVFVHSAPTVEDIPFRDELEDLAQRYPNVNLAFAATRMPVDELPEWTGHRGRVDQQMLARVCPDLGERVVFLCGPGRFRSGVRSALLAAGGDLSLIHEESFGFSLPTADDATDPAGVVVDFTRRSRRITVAPGTTILAAAAAAGVTLPSTCGVGLCGSCKVTKLSGDVVMNHQGGIRNREITQGKILLCCSEPLSPVEIDF</sequence>
<dbReference type="PANTHER" id="PTHR47354:SF6">
    <property type="entry name" value="NADH OXIDOREDUCTASE HCR"/>
    <property type="match status" value="1"/>
</dbReference>
<dbReference type="PANTHER" id="PTHR47354">
    <property type="entry name" value="NADH OXIDOREDUCTASE HCR"/>
    <property type="match status" value="1"/>
</dbReference>
<evidence type="ECO:0000256" key="3">
    <source>
        <dbReference type="ARBA" id="ARBA00022714"/>
    </source>
</evidence>
<reference evidence="12 13" key="1">
    <citation type="submission" date="2024-01" db="EMBL/GenBank/DDBJ databases">
        <title>Draft genome sequence of Gordonia sp. LSe1-13.</title>
        <authorList>
            <person name="Suphannarot A."/>
            <person name="Mingma R."/>
        </authorList>
    </citation>
    <scope>NUCLEOTIDE SEQUENCE [LARGE SCALE GENOMIC DNA]</scope>
    <source>
        <strain evidence="12 13">LSe1-13</strain>
    </source>
</reference>
<gene>
    <name evidence="12" type="ORF">VZC37_18475</name>
</gene>
<accession>A0ABU7MGU1</accession>
<dbReference type="PROSITE" id="PS51384">
    <property type="entry name" value="FAD_FR"/>
    <property type="match status" value="1"/>
</dbReference>
<comment type="cofactor">
    <cofactor evidence="1">
        <name>FAD</name>
        <dbReference type="ChEBI" id="CHEBI:57692"/>
    </cofactor>
</comment>
<evidence type="ECO:0000259" key="11">
    <source>
        <dbReference type="PROSITE" id="PS51384"/>
    </source>
</evidence>
<evidence type="ECO:0000313" key="12">
    <source>
        <dbReference type="EMBL" id="MEE3852333.1"/>
    </source>
</evidence>
<evidence type="ECO:0000256" key="4">
    <source>
        <dbReference type="ARBA" id="ARBA00022723"/>
    </source>
</evidence>
<dbReference type="SUPFAM" id="SSF52343">
    <property type="entry name" value="Ferredoxin reductase-like, C-terminal NADP-linked domain"/>
    <property type="match status" value="1"/>
</dbReference>
<comment type="caution">
    <text evidence="12">The sequence shown here is derived from an EMBL/GenBank/DDBJ whole genome shotgun (WGS) entry which is preliminary data.</text>
</comment>
<dbReference type="PROSITE" id="PS00197">
    <property type="entry name" value="2FE2S_FER_1"/>
    <property type="match status" value="1"/>
</dbReference>
<protein>
    <submittedName>
        <fullName evidence="12">Hybrid-cluster NAD(P)-dependent oxidoreductase</fullName>
    </submittedName>
</protein>